<dbReference type="AlphaFoldDB" id="A0A1A9ZDB0"/>
<evidence type="ECO:0000256" key="1">
    <source>
        <dbReference type="SAM" id="MobiDB-lite"/>
    </source>
</evidence>
<evidence type="ECO:0000313" key="2">
    <source>
        <dbReference type="EnsemblMetazoa" id="GPAI011249-PA"/>
    </source>
</evidence>
<reference evidence="3" key="1">
    <citation type="submission" date="2014-03" db="EMBL/GenBank/DDBJ databases">
        <authorList>
            <person name="Aksoy S."/>
            <person name="Warren W."/>
            <person name="Wilson R.K."/>
        </authorList>
    </citation>
    <scope>NUCLEOTIDE SEQUENCE [LARGE SCALE GENOMIC DNA]</scope>
    <source>
        <strain evidence="3">IAEA</strain>
    </source>
</reference>
<accession>A0A1A9ZDB0</accession>
<evidence type="ECO:0000313" key="3">
    <source>
        <dbReference type="Proteomes" id="UP000092445"/>
    </source>
</evidence>
<protein>
    <submittedName>
        <fullName evidence="2">Uncharacterized protein</fullName>
    </submittedName>
</protein>
<organism evidence="2 3">
    <name type="scientific">Glossina pallidipes</name>
    <name type="common">Tsetse fly</name>
    <dbReference type="NCBI Taxonomy" id="7398"/>
    <lineage>
        <taxon>Eukaryota</taxon>
        <taxon>Metazoa</taxon>
        <taxon>Ecdysozoa</taxon>
        <taxon>Arthropoda</taxon>
        <taxon>Hexapoda</taxon>
        <taxon>Insecta</taxon>
        <taxon>Pterygota</taxon>
        <taxon>Neoptera</taxon>
        <taxon>Endopterygota</taxon>
        <taxon>Diptera</taxon>
        <taxon>Brachycera</taxon>
        <taxon>Muscomorpha</taxon>
        <taxon>Hippoboscoidea</taxon>
        <taxon>Glossinidae</taxon>
        <taxon>Glossina</taxon>
    </lineage>
</organism>
<feature type="compositionally biased region" description="Basic and acidic residues" evidence="1">
    <location>
        <begin position="114"/>
        <end position="123"/>
    </location>
</feature>
<sequence length="123" mass="13897">MQVKQNRLHNKNIITSVSFSCQEMRSCENEPTDSPPSTTTTQQQQQHEIPTEKKKQCSRSSEDVIRTLHKYAAQSFARGGNDENEDDVVGCVCINQKEDFPNADSANSRHSRGFHAEKTPLTM</sequence>
<feature type="region of interest" description="Disordered" evidence="1">
    <location>
        <begin position="99"/>
        <end position="123"/>
    </location>
</feature>
<feature type="compositionally biased region" description="Basic and acidic residues" evidence="1">
    <location>
        <begin position="49"/>
        <end position="62"/>
    </location>
</feature>
<proteinExistence type="predicted"/>
<dbReference type="Proteomes" id="UP000092445">
    <property type="component" value="Unassembled WGS sequence"/>
</dbReference>
<name>A0A1A9ZDB0_GLOPL</name>
<keyword evidence="3" id="KW-1185">Reference proteome</keyword>
<reference evidence="2" key="2">
    <citation type="submission" date="2020-05" db="UniProtKB">
        <authorList>
            <consortium name="EnsemblMetazoa"/>
        </authorList>
    </citation>
    <scope>IDENTIFICATION</scope>
    <source>
        <strain evidence="2">IAEA</strain>
    </source>
</reference>
<feature type="region of interest" description="Disordered" evidence="1">
    <location>
        <begin position="24"/>
        <end position="62"/>
    </location>
</feature>
<dbReference type="EnsemblMetazoa" id="GPAI011249-RA">
    <property type="protein sequence ID" value="GPAI011249-PA"/>
    <property type="gene ID" value="GPAI011249"/>
</dbReference>
<dbReference type="VEuPathDB" id="VectorBase:GPAI011249"/>